<sequence length="60" mass="6669">MGVWALVSEEGQTYELWNPPSDLCHPLETVLIEGTVQEEIMTIAMIGPVLKVNHFTILSS</sequence>
<dbReference type="KEGG" id="wna:KA717_01525"/>
<proteinExistence type="predicted"/>
<dbReference type="EMBL" id="CP073041">
    <property type="protein sequence ID" value="UXE61676.1"/>
    <property type="molecule type" value="Genomic_DNA"/>
</dbReference>
<gene>
    <name evidence="1" type="ORF">KA717_01525</name>
</gene>
<dbReference type="AlphaFoldDB" id="A0A977PW35"/>
<reference evidence="1" key="1">
    <citation type="submission" date="2021-04" db="EMBL/GenBank/DDBJ databases">
        <title>Genome sequence of Woronichinia naegeliana from Washington state freshwater lake bloom.</title>
        <authorList>
            <person name="Dreher T.W."/>
        </authorList>
    </citation>
    <scope>NUCLEOTIDE SEQUENCE</scope>
    <source>
        <strain evidence="1">WA131</strain>
    </source>
</reference>
<organism evidence="1">
    <name type="scientific">Woronichinia naegeliana WA131</name>
    <dbReference type="NCBI Taxonomy" id="2824559"/>
    <lineage>
        <taxon>Bacteria</taxon>
        <taxon>Bacillati</taxon>
        <taxon>Cyanobacteriota</taxon>
        <taxon>Cyanophyceae</taxon>
        <taxon>Synechococcales</taxon>
        <taxon>Coelosphaeriaceae</taxon>
        <taxon>Woronichinia</taxon>
    </lineage>
</organism>
<protein>
    <submittedName>
        <fullName evidence="1">Uncharacterized protein</fullName>
    </submittedName>
</protein>
<accession>A0A977PW35</accession>
<evidence type="ECO:0000313" key="1">
    <source>
        <dbReference type="EMBL" id="UXE61676.1"/>
    </source>
</evidence>
<name>A0A977PW35_9CYAN</name>
<dbReference type="Proteomes" id="UP001065613">
    <property type="component" value="Chromosome"/>
</dbReference>